<dbReference type="GO" id="GO:0006353">
    <property type="term" value="P:DNA-templated transcription termination"/>
    <property type="evidence" value="ECO:0007669"/>
    <property type="project" value="UniProtKB-UniRule"/>
</dbReference>
<keyword evidence="5 6" id="KW-0804">Transcription</keyword>
<dbReference type="NCBIfam" id="TIGR01951">
    <property type="entry name" value="nusB"/>
    <property type="match status" value="1"/>
</dbReference>
<dbReference type="Gene3D" id="1.10.940.10">
    <property type="entry name" value="NusB-like"/>
    <property type="match status" value="1"/>
</dbReference>
<keyword evidence="2 6" id="KW-0889">Transcription antitermination</keyword>
<dbReference type="Pfam" id="PF01029">
    <property type="entry name" value="NusB"/>
    <property type="match status" value="1"/>
</dbReference>
<name>A0A2V4DXM1_9GAMM</name>
<dbReference type="Proteomes" id="UP000247483">
    <property type="component" value="Unassembled WGS sequence"/>
</dbReference>
<dbReference type="EMBL" id="QGLP01000006">
    <property type="protein sequence ID" value="PXZ03326.1"/>
    <property type="molecule type" value="Genomic_DNA"/>
</dbReference>
<dbReference type="CDD" id="cd00619">
    <property type="entry name" value="Terminator_NusB"/>
    <property type="match status" value="1"/>
</dbReference>
<dbReference type="PANTHER" id="PTHR11078:SF3">
    <property type="entry name" value="ANTITERMINATION NUSB DOMAIN-CONTAINING PROTEIN"/>
    <property type="match status" value="1"/>
</dbReference>
<dbReference type="GO" id="GO:0005829">
    <property type="term" value="C:cytosol"/>
    <property type="evidence" value="ECO:0007669"/>
    <property type="project" value="TreeGrafter"/>
</dbReference>
<dbReference type="InterPro" id="IPR035926">
    <property type="entry name" value="NusB-like_sf"/>
</dbReference>
<evidence type="ECO:0000313" key="8">
    <source>
        <dbReference type="EMBL" id="PXZ03326.1"/>
    </source>
</evidence>
<organism evidence="8 9">
    <name type="scientific">Gilliamella apicola</name>
    <dbReference type="NCBI Taxonomy" id="1196095"/>
    <lineage>
        <taxon>Bacteria</taxon>
        <taxon>Pseudomonadati</taxon>
        <taxon>Pseudomonadota</taxon>
        <taxon>Gammaproteobacteria</taxon>
        <taxon>Orbales</taxon>
        <taxon>Orbaceae</taxon>
        <taxon>Gilliamella</taxon>
    </lineage>
</organism>
<evidence type="ECO:0000256" key="2">
    <source>
        <dbReference type="ARBA" id="ARBA00022814"/>
    </source>
</evidence>
<dbReference type="SUPFAM" id="SSF48013">
    <property type="entry name" value="NusB-like"/>
    <property type="match status" value="1"/>
</dbReference>
<dbReference type="FunFam" id="1.10.940.10:FF:000001">
    <property type="entry name" value="Transcription antitermination factor NusB"/>
    <property type="match status" value="1"/>
</dbReference>
<evidence type="ECO:0000256" key="5">
    <source>
        <dbReference type="ARBA" id="ARBA00023163"/>
    </source>
</evidence>
<evidence type="ECO:0000256" key="1">
    <source>
        <dbReference type="ARBA" id="ARBA00005952"/>
    </source>
</evidence>
<comment type="function">
    <text evidence="6">Involved in transcription antitermination. Required for transcription of ribosomal RNA (rRNA) genes. Binds specifically to the boxA antiterminator sequence of the ribosomal RNA (rrn) operons.</text>
</comment>
<protein>
    <recommendedName>
        <fullName evidence="6">Transcription antitermination protein NusB</fullName>
    </recommendedName>
    <alternativeName>
        <fullName evidence="6">Antitermination factor NusB</fullName>
    </alternativeName>
</protein>
<evidence type="ECO:0000313" key="9">
    <source>
        <dbReference type="Proteomes" id="UP000247483"/>
    </source>
</evidence>
<reference evidence="8 9" key="1">
    <citation type="submission" date="2018-05" db="EMBL/GenBank/DDBJ databases">
        <title>Reference genomes for bee gut microbiota database.</title>
        <authorList>
            <person name="Ellegaard K.M."/>
        </authorList>
    </citation>
    <scope>NUCLEOTIDE SEQUENCE [LARGE SCALE GENOMIC DNA]</scope>
    <source>
        <strain evidence="8 9">ESL0177</strain>
    </source>
</reference>
<keyword evidence="3 6" id="KW-0694">RNA-binding</keyword>
<keyword evidence="4 6" id="KW-0805">Transcription regulation</keyword>
<comment type="caution">
    <text evidence="8">The sequence shown here is derived from an EMBL/GenBank/DDBJ whole genome shotgun (WGS) entry which is preliminary data.</text>
</comment>
<feature type="domain" description="NusB/RsmB/TIM44" evidence="7">
    <location>
        <begin position="18"/>
        <end position="143"/>
    </location>
</feature>
<comment type="similarity">
    <text evidence="1 6">Belongs to the NusB family.</text>
</comment>
<accession>A0A2V4DXM1</accession>
<evidence type="ECO:0000256" key="3">
    <source>
        <dbReference type="ARBA" id="ARBA00022884"/>
    </source>
</evidence>
<dbReference type="PANTHER" id="PTHR11078">
    <property type="entry name" value="N UTILIZATION SUBSTANCE PROTEIN B-RELATED"/>
    <property type="match status" value="1"/>
</dbReference>
<dbReference type="InterPro" id="IPR011605">
    <property type="entry name" value="NusB_fam"/>
</dbReference>
<evidence type="ECO:0000256" key="6">
    <source>
        <dbReference type="HAMAP-Rule" id="MF_00073"/>
    </source>
</evidence>
<evidence type="ECO:0000259" key="7">
    <source>
        <dbReference type="Pfam" id="PF01029"/>
    </source>
</evidence>
<dbReference type="GO" id="GO:0003723">
    <property type="term" value="F:RNA binding"/>
    <property type="evidence" value="ECO:0007669"/>
    <property type="project" value="UniProtKB-UniRule"/>
</dbReference>
<dbReference type="HAMAP" id="MF_00073">
    <property type="entry name" value="NusB"/>
    <property type="match status" value="1"/>
</dbReference>
<dbReference type="AlphaFoldDB" id="A0A2V4DXM1"/>
<sequence length="149" mass="17036">MLSKQLRSKLVALVNPRRRARECAVQAIYSWQVSRNDLADVESGFMAEQDMKGVDSKYFRELLHGVAKNTAELDEKMTPYLTERTVDELGQVELAVLRIAIYELMKRHDVPYKVVINEAIDLAKTFGAEDSHKFINGVLDKIAPTIRKR</sequence>
<dbReference type="GO" id="GO:0031564">
    <property type="term" value="P:transcription antitermination"/>
    <property type="evidence" value="ECO:0007669"/>
    <property type="project" value="UniProtKB-KW"/>
</dbReference>
<proteinExistence type="inferred from homology"/>
<dbReference type="InterPro" id="IPR006027">
    <property type="entry name" value="NusB_RsmB_TIM44"/>
</dbReference>
<gene>
    <name evidence="6" type="primary">nusB</name>
    <name evidence="8" type="ORF">DKK79_10755</name>
</gene>
<evidence type="ECO:0000256" key="4">
    <source>
        <dbReference type="ARBA" id="ARBA00023015"/>
    </source>
</evidence>